<dbReference type="InterPro" id="IPR003607">
    <property type="entry name" value="HD/PDEase_dom"/>
</dbReference>
<proteinExistence type="predicted"/>
<dbReference type="InterPro" id="IPR006674">
    <property type="entry name" value="HD_domain"/>
</dbReference>
<dbReference type="InterPro" id="IPR045509">
    <property type="entry name" value="HD_assoc_2"/>
</dbReference>
<dbReference type="Gene3D" id="1.10.3210.10">
    <property type="entry name" value="Hypothetical protein af1432"/>
    <property type="match status" value="1"/>
</dbReference>
<organism evidence="2 3">
    <name type="scientific">Pendulispora brunnea</name>
    <dbReference type="NCBI Taxonomy" id="2905690"/>
    <lineage>
        <taxon>Bacteria</taxon>
        <taxon>Pseudomonadati</taxon>
        <taxon>Myxococcota</taxon>
        <taxon>Myxococcia</taxon>
        <taxon>Myxococcales</taxon>
        <taxon>Sorangiineae</taxon>
        <taxon>Pendulisporaceae</taxon>
        <taxon>Pendulispora</taxon>
    </lineage>
</organism>
<dbReference type="Pfam" id="PF19276">
    <property type="entry name" value="HD_assoc_2"/>
    <property type="match status" value="1"/>
</dbReference>
<protein>
    <submittedName>
        <fullName evidence="2">HD domain-containing protein</fullName>
    </submittedName>
</protein>
<dbReference type="SMART" id="SM00471">
    <property type="entry name" value="HDc"/>
    <property type="match status" value="1"/>
</dbReference>
<dbReference type="SUPFAM" id="SSF109604">
    <property type="entry name" value="HD-domain/PDEase-like"/>
    <property type="match status" value="1"/>
</dbReference>
<evidence type="ECO:0000313" key="3">
    <source>
        <dbReference type="Proteomes" id="UP001379533"/>
    </source>
</evidence>
<dbReference type="PANTHER" id="PTHR11373">
    <property type="entry name" value="DEOXYNUCLEOSIDE TRIPHOSPHATE TRIPHOSPHOHYDROLASE"/>
    <property type="match status" value="1"/>
</dbReference>
<evidence type="ECO:0000313" key="2">
    <source>
        <dbReference type="EMBL" id="WXA97124.1"/>
    </source>
</evidence>
<sequence>MILRDPVHGLVSFETDEERVVELLMDTPEVQRLRRVRQLGVTSLAFPGAEHTRFAHAVGAAHVMKLLLARLRAIQEEIPFWQQVTTDRARDALAAAFLHDVGHGPLSHLFEDAVPGTPHHEVWTERVVLDPGTGVHQCLASLDPAMPERVAALVRGEHPLPYLAKAVSGTFDVDRCDYLLRDAHATGVRYGVYDLDWLLRSLRFAPAKENTAPALAIDGAKGLPAIEAFLLARLFMFQQVYLHKATRSAEWMIRAVLARASSRIMDGDRLPLTPRAIEHAAHGENIALGDYLELDDAVLTVAMHAWEGAKDPVLADLSRRVRSRQLFKTLELFGEQASLSGREQAYAEARAIAEARGLDPDGYVGLDVATNTPFGGEPDPLLVVFAKGPPRHLSDVSFLLARLAGQVLSRVRLIFAPELREDITRAIAG</sequence>
<reference evidence="2 3" key="1">
    <citation type="submission" date="2021-12" db="EMBL/GenBank/DDBJ databases">
        <title>Discovery of the Pendulisporaceae a myxobacterial family with distinct sporulation behavior and unique specialized metabolism.</title>
        <authorList>
            <person name="Garcia R."/>
            <person name="Popoff A."/>
            <person name="Bader C.D."/>
            <person name="Loehr J."/>
            <person name="Walesch S."/>
            <person name="Walt C."/>
            <person name="Boldt J."/>
            <person name="Bunk B."/>
            <person name="Haeckl F.J.F.P.J."/>
            <person name="Gunesch A.P."/>
            <person name="Birkelbach J."/>
            <person name="Nuebel U."/>
            <person name="Pietschmann T."/>
            <person name="Bach T."/>
            <person name="Mueller R."/>
        </authorList>
    </citation>
    <scope>NUCLEOTIDE SEQUENCE [LARGE SCALE GENOMIC DNA]</scope>
    <source>
        <strain evidence="2 3">MSr12523</strain>
    </source>
</reference>
<feature type="domain" description="HD/PDEase" evidence="1">
    <location>
        <begin position="49"/>
        <end position="188"/>
    </location>
</feature>
<dbReference type="InterPro" id="IPR050135">
    <property type="entry name" value="dGTPase-like"/>
</dbReference>
<dbReference type="Pfam" id="PF01966">
    <property type="entry name" value="HD"/>
    <property type="match status" value="1"/>
</dbReference>
<dbReference type="EMBL" id="CP089982">
    <property type="protein sequence ID" value="WXA97124.1"/>
    <property type="molecule type" value="Genomic_DNA"/>
</dbReference>
<name>A0ABZ2KEW2_9BACT</name>
<accession>A0ABZ2KEW2</accession>
<keyword evidence="3" id="KW-1185">Reference proteome</keyword>
<dbReference type="Proteomes" id="UP001379533">
    <property type="component" value="Chromosome"/>
</dbReference>
<dbReference type="PANTHER" id="PTHR11373:SF4">
    <property type="entry name" value="DEOXYNUCLEOSIDE TRIPHOSPHATE TRIPHOSPHOHYDROLASE SAMHD1"/>
    <property type="match status" value="1"/>
</dbReference>
<dbReference type="RefSeq" id="WP_394847739.1">
    <property type="nucleotide sequence ID" value="NZ_CP089982.1"/>
</dbReference>
<gene>
    <name evidence="2" type="ORF">LZC95_09785</name>
</gene>
<evidence type="ECO:0000259" key="1">
    <source>
        <dbReference type="SMART" id="SM00471"/>
    </source>
</evidence>